<dbReference type="RefSeq" id="WP_004619356.1">
    <property type="nucleotide sequence ID" value="NZ_ACXX02000007.1"/>
</dbReference>
<dbReference type="EMBL" id="ACXX02000007">
    <property type="protein sequence ID" value="EGD47495.1"/>
    <property type="molecule type" value="Genomic_DNA"/>
</dbReference>
<gene>
    <name evidence="2" type="ORF">Cpap_1683</name>
</gene>
<evidence type="ECO:0000313" key="2">
    <source>
        <dbReference type="EMBL" id="EGD47495.1"/>
    </source>
</evidence>
<evidence type="ECO:0000313" key="3">
    <source>
        <dbReference type="Proteomes" id="UP000003860"/>
    </source>
</evidence>
<comment type="caution">
    <text evidence="2">The sequence shown here is derived from an EMBL/GenBank/DDBJ whole genome shotgun (WGS) entry which is preliminary data.</text>
</comment>
<sequence length="82" mass="9253">MKKEEIFQLIICHSCEVIPELEGYEFKPSDRLVDLGANSVDRAEIITMTLESLSLQIPRVELFGANNIGELADVLYKKLQSV</sequence>
<keyword evidence="3" id="KW-1185">Reference proteome</keyword>
<feature type="domain" description="Carrier" evidence="1">
    <location>
        <begin position="1"/>
        <end position="79"/>
    </location>
</feature>
<reference evidence="2" key="1">
    <citation type="submission" date="2009-07" db="EMBL/GenBank/DDBJ databases">
        <authorList>
            <consortium name="US DOE Joint Genome Institute (JGI-PGF)"/>
            <person name="Lucas S."/>
            <person name="Copeland A."/>
            <person name="Lapidus A."/>
            <person name="Glavina del Rio T."/>
            <person name="Tice H."/>
            <person name="Bruce D."/>
            <person name="Goodwin L."/>
            <person name="Pitluck S."/>
            <person name="Larimer F."/>
            <person name="Land M.L."/>
            <person name="Mouttaki H."/>
            <person name="He Z."/>
            <person name="Zhou J."/>
            <person name="Hemme C.L."/>
        </authorList>
    </citation>
    <scope>NUCLEOTIDE SEQUENCE [LARGE SCALE GENOMIC DNA]</scope>
    <source>
        <strain evidence="2">DSM 2782</strain>
    </source>
</reference>
<dbReference type="InterPro" id="IPR009081">
    <property type="entry name" value="PP-bd_ACP"/>
</dbReference>
<protein>
    <submittedName>
        <fullName evidence="2">Phosphopantetheine-binding protein</fullName>
    </submittedName>
</protein>
<name>F1TD57_9FIRM</name>
<proteinExistence type="predicted"/>
<dbReference type="PROSITE" id="PS50075">
    <property type="entry name" value="CARRIER"/>
    <property type="match status" value="1"/>
</dbReference>
<dbReference type="Gene3D" id="1.10.1200.10">
    <property type="entry name" value="ACP-like"/>
    <property type="match status" value="1"/>
</dbReference>
<dbReference type="InterPro" id="IPR036736">
    <property type="entry name" value="ACP-like_sf"/>
</dbReference>
<dbReference type="Pfam" id="PF00550">
    <property type="entry name" value="PP-binding"/>
    <property type="match status" value="1"/>
</dbReference>
<dbReference type="STRING" id="588581.Cpap_1683"/>
<dbReference type="Proteomes" id="UP000003860">
    <property type="component" value="Unassembled WGS sequence"/>
</dbReference>
<accession>F1TD57</accession>
<dbReference type="SUPFAM" id="SSF47336">
    <property type="entry name" value="ACP-like"/>
    <property type="match status" value="1"/>
</dbReference>
<dbReference type="OrthoDB" id="487863at2"/>
<dbReference type="NCBIfam" id="NF005502">
    <property type="entry name" value="PRK07117.1"/>
    <property type="match status" value="1"/>
</dbReference>
<dbReference type="eggNOG" id="COG0236">
    <property type="taxonomic scope" value="Bacteria"/>
</dbReference>
<organism evidence="2 3">
    <name type="scientific">Ruminiclostridium papyrosolvens DSM 2782</name>
    <dbReference type="NCBI Taxonomy" id="588581"/>
    <lineage>
        <taxon>Bacteria</taxon>
        <taxon>Bacillati</taxon>
        <taxon>Bacillota</taxon>
        <taxon>Clostridia</taxon>
        <taxon>Eubacteriales</taxon>
        <taxon>Oscillospiraceae</taxon>
        <taxon>Ruminiclostridium</taxon>
    </lineage>
</organism>
<evidence type="ECO:0000259" key="1">
    <source>
        <dbReference type="PROSITE" id="PS50075"/>
    </source>
</evidence>
<dbReference type="AlphaFoldDB" id="F1TD57"/>
<reference evidence="2" key="2">
    <citation type="submission" date="2011-01" db="EMBL/GenBank/DDBJ databases">
        <title>The Non-contiguous Finished genome of Clostridium papyrosolvens.</title>
        <authorList>
            <person name="Lucas S."/>
            <person name="Copeland A."/>
            <person name="Lapidus A."/>
            <person name="Cheng J.-F."/>
            <person name="Goodwin L."/>
            <person name="Pitluck S."/>
            <person name="Misra M."/>
            <person name="Chertkov O."/>
            <person name="Detter J.C."/>
            <person name="Han C."/>
            <person name="Tapia R."/>
            <person name="Land M."/>
            <person name="Hauser L."/>
            <person name="Kyrpides N."/>
            <person name="Ivanova N."/>
            <person name="Pagani I."/>
            <person name="Mouttaki H."/>
            <person name="He Z."/>
            <person name="Zhou J."/>
            <person name="Hemme C.L."/>
            <person name="Woyke T."/>
        </authorList>
    </citation>
    <scope>NUCLEOTIDE SEQUENCE [LARGE SCALE GENOMIC DNA]</scope>
    <source>
        <strain evidence="2">DSM 2782</strain>
    </source>
</reference>